<sequence length="314" mass="36349">VESLDDEQSLGEDASKQGRIWYIDADEGITLVSTQDDAKMFDADKDLGGEEVFVEKDVADKEEIDEDKGKAIMVEKPMKLKKKDQIRLDEEAALRLQAELQTELQAECDEEQRLKSKKAQKELETNIALIETWHDVQAKIDVDYQLAERLQAEEQDEFTDAEKATLFVQLSKKRRKFNRVGARRMERKESRRRAGKKVSKKQKIDDDKETTKIKHLMEIILDEEKLATNAIPLAVKSPKIVDWKIHKEGKKSYYQIMRADEKSNMYMFFSKMLESFDREDLEDLYKLGRIVRIKSLLDAVGITAAHAFVNTAQD</sequence>
<accession>A0A699HZA4</accession>
<evidence type="ECO:0000313" key="2">
    <source>
        <dbReference type="EMBL" id="GEZ06984.1"/>
    </source>
</evidence>
<organism evidence="2">
    <name type="scientific">Tanacetum cinerariifolium</name>
    <name type="common">Dalmatian daisy</name>
    <name type="synonym">Chrysanthemum cinerariifolium</name>
    <dbReference type="NCBI Taxonomy" id="118510"/>
    <lineage>
        <taxon>Eukaryota</taxon>
        <taxon>Viridiplantae</taxon>
        <taxon>Streptophyta</taxon>
        <taxon>Embryophyta</taxon>
        <taxon>Tracheophyta</taxon>
        <taxon>Spermatophyta</taxon>
        <taxon>Magnoliopsida</taxon>
        <taxon>eudicotyledons</taxon>
        <taxon>Gunneridae</taxon>
        <taxon>Pentapetalae</taxon>
        <taxon>asterids</taxon>
        <taxon>campanulids</taxon>
        <taxon>Asterales</taxon>
        <taxon>Asteraceae</taxon>
        <taxon>Asteroideae</taxon>
        <taxon>Anthemideae</taxon>
        <taxon>Anthemidinae</taxon>
        <taxon>Tanacetum</taxon>
    </lineage>
</organism>
<gene>
    <name evidence="2" type="ORF">Tci_478957</name>
</gene>
<comment type="caution">
    <text evidence="2">The sequence shown here is derived from an EMBL/GenBank/DDBJ whole genome shotgun (WGS) entry which is preliminary data.</text>
</comment>
<dbReference type="EMBL" id="BKCJ010237718">
    <property type="protein sequence ID" value="GEZ06984.1"/>
    <property type="molecule type" value="Genomic_DNA"/>
</dbReference>
<protein>
    <submittedName>
        <fullName evidence="2">Uncharacterized protein</fullName>
    </submittedName>
</protein>
<reference evidence="2" key="1">
    <citation type="journal article" date="2019" name="Sci. Rep.">
        <title>Draft genome of Tanacetum cinerariifolium, the natural source of mosquito coil.</title>
        <authorList>
            <person name="Yamashiro T."/>
            <person name="Shiraishi A."/>
            <person name="Satake H."/>
            <person name="Nakayama K."/>
        </authorList>
    </citation>
    <scope>NUCLEOTIDE SEQUENCE</scope>
</reference>
<feature type="region of interest" description="Disordered" evidence="1">
    <location>
        <begin position="179"/>
        <end position="204"/>
    </location>
</feature>
<feature type="compositionally biased region" description="Basic residues" evidence="1">
    <location>
        <begin position="190"/>
        <end position="201"/>
    </location>
</feature>
<feature type="non-terminal residue" evidence="2">
    <location>
        <position position="1"/>
    </location>
</feature>
<proteinExistence type="predicted"/>
<name>A0A699HZA4_TANCI</name>
<evidence type="ECO:0000256" key="1">
    <source>
        <dbReference type="SAM" id="MobiDB-lite"/>
    </source>
</evidence>
<dbReference type="AlphaFoldDB" id="A0A699HZA4"/>